<evidence type="ECO:0000256" key="8">
    <source>
        <dbReference type="RuleBase" id="RU367148"/>
    </source>
</evidence>
<keyword evidence="4 8" id="KW-0507">mRNA processing</keyword>
<dbReference type="Proteomes" id="UP000301737">
    <property type="component" value="Unassembled WGS sequence"/>
</dbReference>
<evidence type="ECO:0000256" key="2">
    <source>
        <dbReference type="ARBA" id="ARBA00010028"/>
    </source>
</evidence>
<dbReference type="InterPro" id="IPR013260">
    <property type="entry name" value="mRNA_splic_SYF2"/>
</dbReference>
<keyword evidence="5 8" id="KW-0747">Spliceosome</keyword>
<reference evidence="10 11" key="1">
    <citation type="submission" date="2019-01" db="EMBL/GenBank/DDBJ databases">
        <title>Draft Genome Sequencing of Zygosaccharomyces mellis Ca-7.</title>
        <authorList>
            <person name="Shiwa Y."/>
            <person name="Kanesaki Y."/>
            <person name="Ishige T."/>
            <person name="Mura K."/>
            <person name="Hori T."/>
            <person name="Tamura T."/>
        </authorList>
    </citation>
    <scope>NUCLEOTIDE SEQUENCE [LARGE SCALE GENOMIC DNA]</scope>
    <source>
        <strain evidence="10 11">Ca-7</strain>
    </source>
</reference>
<gene>
    <name evidence="10" type="primary">SYF2</name>
    <name evidence="10" type="ORF">ZYGM_000076</name>
</gene>
<keyword evidence="6 8" id="KW-0508">mRNA splicing</keyword>
<dbReference type="EMBL" id="BIMX01000003">
    <property type="protein sequence ID" value="GCE97768.1"/>
    <property type="molecule type" value="Genomic_DNA"/>
</dbReference>
<evidence type="ECO:0000256" key="9">
    <source>
        <dbReference type="SAM" id="MobiDB-lite"/>
    </source>
</evidence>
<dbReference type="GO" id="GO:0005681">
    <property type="term" value="C:spliceosomal complex"/>
    <property type="evidence" value="ECO:0007669"/>
    <property type="project" value="UniProtKB-KW"/>
</dbReference>
<evidence type="ECO:0000313" key="11">
    <source>
        <dbReference type="Proteomes" id="UP000301737"/>
    </source>
</evidence>
<feature type="compositionally biased region" description="Basic and acidic residues" evidence="9">
    <location>
        <begin position="190"/>
        <end position="207"/>
    </location>
</feature>
<protein>
    <recommendedName>
        <fullName evidence="3 8">Pre-mRNA-splicing factor SYF2</fullName>
    </recommendedName>
</protein>
<sequence>MEGFQDSQIDLEQFIKRFNAIKKKSSEITVENRRLVNAEFKELAAGRKPRVYQLEVPDPLVSTQDNKQENQLMNYTIQQYEEWGLRQRKKNDKKDSNNMQDMAKYTYDKELNRLHKNVAVQHRSVSGGDIHKVNKNPKTGKLAIKDDATLVKKLAGDVDRTATERYESRRKDMERSSTQNVLSGGGYINEKNKQFNEKLDREMPQSP</sequence>
<dbReference type="GO" id="GO:0000398">
    <property type="term" value="P:mRNA splicing, via spliceosome"/>
    <property type="evidence" value="ECO:0007669"/>
    <property type="project" value="UniProtKB-UniRule"/>
</dbReference>
<feature type="compositionally biased region" description="Basic and acidic residues" evidence="9">
    <location>
        <begin position="162"/>
        <end position="175"/>
    </location>
</feature>
<keyword evidence="7 8" id="KW-0539">Nucleus</keyword>
<comment type="caution">
    <text evidence="10">The sequence shown here is derived from an EMBL/GenBank/DDBJ whole genome shotgun (WGS) entry which is preliminary data.</text>
</comment>
<dbReference type="Pfam" id="PF08231">
    <property type="entry name" value="SYF2"/>
    <property type="match status" value="1"/>
</dbReference>
<evidence type="ECO:0000256" key="4">
    <source>
        <dbReference type="ARBA" id="ARBA00022664"/>
    </source>
</evidence>
<organism evidence="10 11">
    <name type="scientific">Zygosaccharomyces mellis</name>
    <dbReference type="NCBI Taxonomy" id="42258"/>
    <lineage>
        <taxon>Eukaryota</taxon>
        <taxon>Fungi</taxon>
        <taxon>Dikarya</taxon>
        <taxon>Ascomycota</taxon>
        <taxon>Saccharomycotina</taxon>
        <taxon>Saccharomycetes</taxon>
        <taxon>Saccharomycetales</taxon>
        <taxon>Saccharomycetaceae</taxon>
        <taxon>Zygosaccharomyces</taxon>
    </lineage>
</organism>
<evidence type="ECO:0000256" key="5">
    <source>
        <dbReference type="ARBA" id="ARBA00022728"/>
    </source>
</evidence>
<evidence type="ECO:0000256" key="1">
    <source>
        <dbReference type="ARBA" id="ARBA00004123"/>
    </source>
</evidence>
<comment type="function">
    <text evidence="8">Involved in pre-mRNA splicing.</text>
</comment>
<name>A0A4C2E6Z6_9SACH</name>
<feature type="region of interest" description="Disordered" evidence="9">
    <location>
        <begin position="162"/>
        <end position="207"/>
    </location>
</feature>
<comment type="similarity">
    <text evidence="2 8">Belongs to the SYF2 family.</text>
</comment>
<dbReference type="AlphaFoldDB" id="A0A4C2E6Z6"/>
<evidence type="ECO:0000256" key="6">
    <source>
        <dbReference type="ARBA" id="ARBA00023187"/>
    </source>
</evidence>
<comment type="subcellular location">
    <subcellularLocation>
        <location evidence="1 8">Nucleus</location>
    </subcellularLocation>
</comment>
<evidence type="ECO:0000256" key="7">
    <source>
        <dbReference type="ARBA" id="ARBA00023242"/>
    </source>
</evidence>
<evidence type="ECO:0000313" key="10">
    <source>
        <dbReference type="EMBL" id="GCE97768.1"/>
    </source>
</evidence>
<evidence type="ECO:0000256" key="3">
    <source>
        <dbReference type="ARBA" id="ARBA00014745"/>
    </source>
</evidence>
<comment type="subunit">
    <text evidence="8">May be part of a spliceosome complex.</text>
</comment>
<proteinExistence type="inferred from homology"/>
<dbReference type="OrthoDB" id="199717at2759"/>
<keyword evidence="11" id="KW-1185">Reference proteome</keyword>
<accession>A0A4C2E6Z6</accession>